<dbReference type="Proteomes" id="UP000807769">
    <property type="component" value="Unassembled WGS sequence"/>
</dbReference>
<dbReference type="RefSeq" id="XP_041186923.1">
    <property type="nucleotide sequence ID" value="XM_041329590.1"/>
</dbReference>
<evidence type="ECO:0000313" key="2">
    <source>
        <dbReference type="Proteomes" id="UP000807769"/>
    </source>
</evidence>
<proteinExistence type="predicted"/>
<dbReference type="AlphaFoldDB" id="A0A9P7DVU8"/>
<organism evidence="1 2">
    <name type="scientific">Suillus subaureus</name>
    <dbReference type="NCBI Taxonomy" id="48587"/>
    <lineage>
        <taxon>Eukaryota</taxon>
        <taxon>Fungi</taxon>
        <taxon>Dikarya</taxon>
        <taxon>Basidiomycota</taxon>
        <taxon>Agaricomycotina</taxon>
        <taxon>Agaricomycetes</taxon>
        <taxon>Agaricomycetidae</taxon>
        <taxon>Boletales</taxon>
        <taxon>Suillineae</taxon>
        <taxon>Suillaceae</taxon>
        <taxon>Suillus</taxon>
    </lineage>
</organism>
<name>A0A9P7DVU8_9AGAM</name>
<dbReference type="OrthoDB" id="2800503at2759"/>
<accession>A0A9P7DVU8</accession>
<reference evidence="1" key="1">
    <citation type="journal article" date="2020" name="New Phytol.">
        <title>Comparative genomics reveals dynamic genome evolution in host specialist ectomycorrhizal fungi.</title>
        <authorList>
            <person name="Lofgren L.A."/>
            <person name="Nguyen N.H."/>
            <person name="Vilgalys R."/>
            <person name="Ruytinx J."/>
            <person name="Liao H.L."/>
            <person name="Branco S."/>
            <person name="Kuo A."/>
            <person name="LaButti K."/>
            <person name="Lipzen A."/>
            <person name="Andreopoulos W."/>
            <person name="Pangilinan J."/>
            <person name="Riley R."/>
            <person name="Hundley H."/>
            <person name="Na H."/>
            <person name="Barry K."/>
            <person name="Grigoriev I.V."/>
            <person name="Stajich J.E."/>
            <person name="Kennedy P.G."/>
        </authorList>
    </citation>
    <scope>NUCLEOTIDE SEQUENCE</scope>
    <source>
        <strain evidence="1">MN1</strain>
    </source>
</reference>
<evidence type="ECO:0000313" key="1">
    <source>
        <dbReference type="EMBL" id="KAG1804411.1"/>
    </source>
</evidence>
<dbReference type="GeneID" id="64623607"/>
<feature type="non-terminal residue" evidence="1">
    <location>
        <position position="97"/>
    </location>
</feature>
<feature type="non-terminal residue" evidence="1">
    <location>
        <position position="1"/>
    </location>
</feature>
<keyword evidence="2" id="KW-1185">Reference proteome</keyword>
<comment type="caution">
    <text evidence="1">The sequence shown here is derived from an EMBL/GenBank/DDBJ whole genome shotgun (WGS) entry which is preliminary data.</text>
</comment>
<dbReference type="EMBL" id="JABBWG010000058">
    <property type="protein sequence ID" value="KAG1804411.1"/>
    <property type="molecule type" value="Genomic_DNA"/>
</dbReference>
<protein>
    <submittedName>
        <fullName evidence="1">Uncharacterized protein</fullName>
    </submittedName>
</protein>
<gene>
    <name evidence="1" type="ORF">BJ212DRAFT_1240961</name>
</gene>
<sequence>TTFHNGGLLVELDNETLVTWIRKPINSKALTSKLGPTVLFHSSAFPIVIEYLPICIQIENKQFLRTTKKENNLPENSLINIKWIKLVNRRTQVQQKA</sequence>